<dbReference type="GO" id="GO:0033550">
    <property type="term" value="F:MAP kinase tyrosine phosphatase activity"/>
    <property type="evidence" value="ECO:0007669"/>
    <property type="project" value="TreeGrafter"/>
</dbReference>
<feature type="domain" description="Tyrosine specific protein phosphatases" evidence="4">
    <location>
        <begin position="85"/>
        <end position="143"/>
    </location>
</feature>
<sequence>MNVKCDYPGPTSNMIEWKGLLYYKPKKITNHVWVGSEATAADPVFLKKNNIKLVVNCTADIPKYSNIPMLRVPVHDAAFDADKMAKYLGVSSMAIRDVTRYKGNVLVHCRAGQNRSASVTAAYIMTIKGITAREAMDIVRSRKCETFRPMNFLSALKAYEKKLVENGVIKPKKTKETFVVKKTVKNVKNVKNTKNTKKSKNLKS</sequence>
<evidence type="ECO:0000259" key="3">
    <source>
        <dbReference type="PROSITE" id="PS50054"/>
    </source>
</evidence>
<name>M1H596_PBCVI</name>
<gene>
    <name evidence="5" type="primary">IL-3A_343L</name>
    <name evidence="5" type="ORF">PBCVIL3A_343L</name>
</gene>
<protein>
    <submittedName>
        <fullName evidence="5">Dual specificity protein phosphatase 16 / mitogen-activated protein kinase phosphatase 7</fullName>
    </submittedName>
</protein>
<dbReference type="PROSITE" id="PS50054">
    <property type="entry name" value="TYR_PHOSPHATASE_DUAL"/>
    <property type="match status" value="1"/>
</dbReference>
<evidence type="ECO:0000256" key="1">
    <source>
        <dbReference type="ARBA" id="ARBA00022801"/>
    </source>
</evidence>
<keyword evidence="1" id="KW-0378">Hydrolase</keyword>
<dbReference type="SUPFAM" id="SSF52799">
    <property type="entry name" value="(Phosphotyrosine protein) phosphatases II"/>
    <property type="match status" value="1"/>
</dbReference>
<organism evidence="5 6">
    <name type="scientific">Paramecium bursaria Chlorella virus IL3A</name>
    <name type="common">PBCV-IL3A</name>
    <dbReference type="NCBI Taxonomy" id="46019"/>
    <lineage>
        <taxon>Viruses</taxon>
        <taxon>Varidnaviria</taxon>
        <taxon>Bamfordvirae</taxon>
        <taxon>Nucleocytoviricota</taxon>
        <taxon>Megaviricetes</taxon>
        <taxon>Algavirales</taxon>
        <taxon>Phycodnaviridae</taxon>
        <taxon>Chlorovirus</taxon>
        <taxon>Chlorovirus illinoense</taxon>
    </lineage>
</organism>
<organismHost>
    <name type="scientific">Chlorella</name>
    <dbReference type="NCBI Taxonomy" id="3071"/>
</organismHost>
<feature type="domain" description="Tyrosine-protein phosphatase" evidence="3">
    <location>
        <begin position="24"/>
        <end position="165"/>
    </location>
</feature>
<dbReference type="PANTHER" id="PTHR10159">
    <property type="entry name" value="DUAL SPECIFICITY PROTEIN PHOSPHATASE"/>
    <property type="match status" value="1"/>
</dbReference>
<dbReference type="PROSITE" id="PS00383">
    <property type="entry name" value="TYR_PHOSPHATASE_1"/>
    <property type="match status" value="1"/>
</dbReference>
<reference evidence="5 6" key="1">
    <citation type="submission" date="2012-10" db="EMBL/GenBank/DDBJ databases">
        <title>Towards defining the chloroviruses: a genomic journey through a genus of large DNA viruses.</title>
        <authorList>
            <person name="Jeanniard A."/>
            <person name="Dunigan D.D."/>
            <person name="Gurnon J.R."/>
            <person name="Agarkova I."/>
            <person name="Kang M."/>
            <person name="Vitek J."/>
            <person name="Duncan G."/>
            <person name="McClung O.W."/>
            <person name="Larsen M."/>
            <person name="Claverie J.-M."/>
            <person name="Van Etten J.L."/>
            <person name="Blanc G."/>
        </authorList>
    </citation>
    <scope>NUCLEOTIDE SEQUENCE [LARGE SCALE GENOMIC DNA]</scope>
</reference>
<dbReference type="InterPro" id="IPR000387">
    <property type="entry name" value="Tyr_Pase_dom"/>
</dbReference>
<dbReference type="CDD" id="cd14498">
    <property type="entry name" value="DSP"/>
    <property type="match status" value="1"/>
</dbReference>
<dbReference type="EMBL" id="JX997169">
    <property type="protein sequence ID" value="AGE53868.1"/>
    <property type="molecule type" value="Genomic_DNA"/>
</dbReference>
<keyword evidence="5" id="KW-0808">Transferase</keyword>
<evidence type="ECO:0000313" key="6">
    <source>
        <dbReference type="Proteomes" id="UP000247091"/>
    </source>
</evidence>
<dbReference type="GO" id="GO:0017017">
    <property type="term" value="F:MAP kinase tyrosine/serine/threonine phosphatase activity"/>
    <property type="evidence" value="ECO:0007669"/>
    <property type="project" value="TreeGrafter"/>
</dbReference>
<evidence type="ECO:0000313" key="5">
    <source>
        <dbReference type="EMBL" id="AGE53868.1"/>
    </source>
</evidence>
<evidence type="ECO:0000256" key="2">
    <source>
        <dbReference type="ARBA" id="ARBA00022912"/>
    </source>
</evidence>
<dbReference type="InterPro" id="IPR029021">
    <property type="entry name" value="Prot-tyrosine_phosphatase-like"/>
</dbReference>
<dbReference type="GO" id="GO:0008330">
    <property type="term" value="F:protein tyrosine/threonine phosphatase activity"/>
    <property type="evidence" value="ECO:0007669"/>
    <property type="project" value="TreeGrafter"/>
</dbReference>
<dbReference type="Proteomes" id="UP000247091">
    <property type="component" value="Segment"/>
</dbReference>
<dbReference type="PROSITE" id="PS50056">
    <property type="entry name" value="TYR_PHOSPHATASE_2"/>
    <property type="match status" value="1"/>
</dbReference>
<dbReference type="Gene3D" id="3.90.190.10">
    <property type="entry name" value="Protein tyrosine phosphatase superfamily"/>
    <property type="match status" value="1"/>
</dbReference>
<dbReference type="GO" id="GO:0016301">
    <property type="term" value="F:kinase activity"/>
    <property type="evidence" value="ECO:0007669"/>
    <property type="project" value="UniProtKB-KW"/>
</dbReference>
<dbReference type="InterPro" id="IPR016130">
    <property type="entry name" value="Tyr_Pase_AS"/>
</dbReference>
<dbReference type="InterPro" id="IPR000340">
    <property type="entry name" value="Dual-sp_phosphatase_cat-dom"/>
</dbReference>
<dbReference type="PANTHER" id="PTHR10159:SF519">
    <property type="entry name" value="DUAL SPECIFICITY PROTEIN PHOSPHATASE MPK3"/>
    <property type="match status" value="1"/>
</dbReference>
<evidence type="ECO:0000259" key="4">
    <source>
        <dbReference type="PROSITE" id="PS50056"/>
    </source>
</evidence>
<dbReference type="Pfam" id="PF00782">
    <property type="entry name" value="DSPc"/>
    <property type="match status" value="1"/>
</dbReference>
<dbReference type="SMART" id="SM00195">
    <property type="entry name" value="DSPc"/>
    <property type="match status" value="1"/>
</dbReference>
<keyword evidence="5" id="KW-0418">Kinase</keyword>
<keyword evidence="2" id="KW-0904">Protein phosphatase</keyword>
<proteinExistence type="predicted"/>
<accession>M1H596</accession>
<dbReference type="InterPro" id="IPR020422">
    <property type="entry name" value="TYR_PHOSPHATASE_DUAL_dom"/>
</dbReference>